<feature type="domain" description="HTH iclR-type" evidence="4">
    <location>
        <begin position="10"/>
        <end position="68"/>
    </location>
</feature>
<reference evidence="7" key="1">
    <citation type="submission" date="2016-10" db="EMBL/GenBank/DDBJ databases">
        <authorList>
            <person name="Varghese N."/>
            <person name="Submissions S."/>
        </authorList>
    </citation>
    <scope>NUCLEOTIDE SEQUENCE [LARGE SCALE GENOMIC DNA]</scope>
    <source>
        <strain evidence="7">DSM 45459</strain>
    </source>
</reference>
<dbReference type="InterPro" id="IPR036390">
    <property type="entry name" value="WH_DNA-bd_sf"/>
</dbReference>
<dbReference type="SUPFAM" id="SSF46785">
    <property type="entry name" value="Winged helix' DNA-binding domain"/>
    <property type="match status" value="1"/>
</dbReference>
<gene>
    <name evidence="6" type="ORF">SAMN04489718_0792</name>
</gene>
<dbReference type="PROSITE" id="PS51077">
    <property type="entry name" value="HTH_ICLR"/>
    <property type="match status" value="1"/>
</dbReference>
<evidence type="ECO:0000256" key="1">
    <source>
        <dbReference type="ARBA" id="ARBA00023015"/>
    </source>
</evidence>
<dbReference type="PANTHER" id="PTHR30136:SF24">
    <property type="entry name" value="HTH-TYPE TRANSCRIPTIONAL REPRESSOR ALLR"/>
    <property type="match status" value="1"/>
</dbReference>
<evidence type="ECO:0000256" key="2">
    <source>
        <dbReference type="ARBA" id="ARBA00023125"/>
    </source>
</evidence>
<keyword evidence="7" id="KW-1185">Reference proteome</keyword>
<dbReference type="PANTHER" id="PTHR30136">
    <property type="entry name" value="HELIX-TURN-HELIX TRANSCRIPTIONAL REGULATOR, ICLR FAMILY"/>
    <property type="match status" value="1"/>
</dbReference>
<dbReference type="GO" id="GO:0045892">
    <property type="term" value="P:negative regulation of DNA-templated transcription"/>
    <property type="evidence" value="ECO:0007669"/>
    <property type="project" value="TreeGrafter"/>
</dbReference>
<dbReference type="EMBL" id="FNKO01000001">
    <property type="protein sequence ID" value="SDQ21347.1"/>
    <property type="molecule type" value="Genomic_DNA"/>
</dbReference>
<dbReference type="Gene3D" id="1.10.10.10">
    <property type="entry name" value="Winged helix-like DNA-binding domain superfamily/Winged helix DNA-binding domain"/>
    <property type="match status" value="1"/>
</dbReference>
<organism evidence="6 7">
    <name type="scientific">Actinopolyspora saharensis</name>
    <dbReference type="NCBI Taxonomy" id="995062"/>
    <lineage>
        <taxon>Bacteria</taxon>
        <taxon>Bacillati</taxon>
        <taxon>Actinomycetota</taxon>
        <taxon>Actinomycetes</taxon>
        <taxon>Actinopolysporales</taxon>
        <taxon>Actinopolysporaceae</taxon>
        <taxon>Actinopolyspora</taxon>
    </lineage>
</organism>
<proteinExistence type="predicted"/>
<dbReference type="InterPro" id="IPR005471">
    <property type="entry name" value="Tscrpt_reg_IclR_N"/>
</dbReference>
<evidence type="ECO:0000313" key="7">
    <source>
        <dbReference type="Proteomes" id="UP000199301"/>
    </source>
</evidence>
<keyword evidence="2 6" id="KW-0238">DNA-binding</keyword>
<name>A0A1H0Z1G5_9ACTN</name>
<dbReference type="PROSITE" id="PS51078">
    <property type="entry name" value="ICLR_ED"/>
    <property type="match status" value="1"/>
</dbReference>
<dbReference type="CDD" id="cd00090">
    <property type="entry name" value="HTH_ARSR"/>
    <property type="match status" value="1"/>
</dbReference>
<protein>
    <submittedName>
        <fullName evidence="6">DNA-binding transcriptional regulator, IclR family</fullName>
    </submittedName>
</protein>
<dbReference type="STRING" id="995062.SAMN04489718_0792"/>
<dbReference type="SUPFAM" id="SSF55781">
    <property type="entry name" value="GAF domain-like"/>
    <property type="match status" value="1"/>
</dbReference>
<evidence type="ECO:0000313" key="6">
    <source>
        <dbReference type="EMBL" id="SDQ21347.1"/>
    </source>
</evidence>
<dbReference type="Pfam" id="PF01614">
    <property type="entry name" value="IclR_C"/>
    <property type="match status" value="1"/>
</dbReference>
<evidence type="ECO:0000256" key="3">
    <source>
        <dbReference type="ARBA" id="ARBA00023163"/>
    </source>
</evidence>
<dbReference type="AlphaFoldDB" id="A0A1H0Z1G5"/>
<dbReference type="Pfam" id="PF09339">
    <property type="entry name" value="HTH_IclR"/>
    <property type="match status" value="1"/>
</dbReference>
<dbReference type="Gene3D" id="3.30.450.40">
    <property type="match status" value="1"/>
</dbReference>
<keyword evidence="3" id="KW-0804">Transcription</keyword>
<accession>A0A1H0Z1G5</accession>
<dbReference type="GO" id="GO:0003677">
    <property type="term" value="F:DNA binding"/>
    <property type="evidence" value="ECO:0007669"/>
    <property type="project" value="UniProtKB-KW"/>
</dbReference>
<dbReference type="InterPro" id="IPR029016">
    <property type="entry name" value="GAF-like_dom_sf"/>
</dbReference>
<evidence type="ECO:0000259" key="5">
    <source>
        <dbReference type="PROSITE" id="PS51078"/>
    </source>
</evidence>
<dbReference type="GO" id="GO:0003700">
    <property type="term" value="F:DNA-binding transcription factor activity"/>
    <property type="evidence" value="ECO:0007669"/>
    <property type="project" value="TreeGrafter"/>
</dbReference>
<evidence type="ECO:0000259" key="4">
    <source>
        <dbReference type="PROSITE" id="PS51077"/>
    </source>
</evidence>
<dbReference type="RefSeq" id="WP_165631294.1">
    <property type="nucleotide sequence ID" value="NZ_FNKO01000001.1"/>
</dbReference>
<keyword evidence="1" id="KW-0805">Transcription regulation</keyword>
<dbReference type="SMART" id="SM00346">
    <property type="entry name" value="HTH_ICLR"/>
    <property type="match status" value="1"/>
</dbReference>
<dbReference type="InterPro" id="IPR050707">
    <property type="entry name" value="HTH_MetabolicPath_Reg"/>
</dbReference>
<dbReference type="InterPro" id="IPR014757">
    <property type="entry name" value="Tscrpt_reg_IclR_C"/>
</dbReference>
<feature type="domain" description="IclR-ED" evidence="5">
    <location>
        <begin position="69"/>
        <end position="252"/>
    </location>
</feature>
<sequence>MSTQPPFEEPGATPKALRVLESLTEHSRVSDLATATGLPKSTVHRLLKVLVEMGFVGTDGAGNYRVGSRAVRLANRVIDRFDLTTQAEPALSRLRNETGCTVHFALRTGGELFYTHKKEPDKPYRMSSRVGMSLPWHSSSIGKAVMAAMPAEELDALLDTLPLEARTPYTLTTREALTAQLEHTRHTGYAVDDGENEDGIRCVGAAVRDHTATVMGGVSISTLSLEHSMHDLVLLAPTVTRAATIVSSSLGYPG</sequence>
<dbReference type="Proteomes" id="UP000199301">
    <property type="component" value="Unassembled WGS sequence"/>
</dbReference>
<dbReference type="InterPro" id="IPR011991">
    <property type="entry name" value="ArsR-like_HTH"/>
</dbReference>
<dbReference type="InterPro" id="IPR036388">
    <property type="entry name" value="WH-like_DNA-bd_sf"/>
</dbReference>